<evidence type="ECO:0000256" key="1">
    <source>
        <dbReference type="SAM" id="MobiDB-lite"/>
    </source>
</evidence>
<protein>
    <submittedName>
        <fullName evidence="2">Uncharacterized protein</fullName>
    </submittedName>
</protein>
<evidence type="ECO:0000313" key="2">
    <source>
        <dbReference type="EMBL" id="RLM60390.1"/>
    </source>
</evidence>
<feature type="compositionally biased region" description="Basic residues" evidence="1">
    <location>
        <begin position="89"/>
        <end position="101"/>
    </location>
</feature>
<dbReference type="Proteomes" id="UP000275267">
    <property type="component" value="Unassembled WGS sequence"/>
</dbReference>
<comment type="caution">
    <text evidence="2">The sequence shown here is derived from an EMBL/GenBank/DDBJ whole genome shotgun (WGS) entry which is preliminary data.</text>
</comment>
<gene>
    <name evidence="2" type="ORF">C2845_PM14G08130</name>
</gene>
<evidence type="ECO:0000313" key="3">
    <source>
        <dbReference type="Proteomes" id="UP000275267"/>
    </source>
</evidence>
<dbReference type="EMBL" id="PQIB02000016">
    <property type="protein sequence ID" value="RLM60390.1"/>
    <property type="molecule type" value="Genomic_DNA"/>
</dbReference>
<proteinExistence type="predicted"/>
<reference evidence="3" key="1">
    <citation type="journal article" date="2019" name="Nat. Commun.">
        <title>The genome of broomcorn millet.</title>
        <authorList>
            <person name="Zou C."/>
            <person name="Miki D."/>
            <person name="Li D."/>
            <person name="Tang Q."/>
            <person name="Xiao L."/>
            <person name="Rajput S."/>
            <person name="Deng P."/>
            <person name="Jia W."/>
            <person name="Huang R."/>
            <person name="Zhang M."/>
            <person name="Sun Y."/>
            <person name="Hu J."/>
            <person name="Fu X."/>
            <person name="Schnable P.S."/>
            <person name="Li F."/>
            <person name="Zhang H."/>
            <person name="Feng B."/>
            <person name="Zhu X."/>
            <person name="Liu R."/>
            <person name="Schnable J.C."/>
            <person name="Zhu J.-K."/>
            <person name="Zhang H."/>
        </authorList>
    </citation>
    <scope>NUCLEOTIDE SEQUENCE [LARGE SCALE GENOMIC DNA]</scope>
</reference>
<organism evidence="2 3">
    <name type="scientific">Panicum miliaceum</name>
    <name type="common">Proso millet</name>
    <name type="synonym">Broomcorn millet</name>
    <dbReference type="NCBI Taxonomy" id="4540"/>
    <lineage>
        <taxon>Eukaryota</taxon>
        <taxon>Viridiplantae</taxon>
        <taxon>Streptophyta</taxon>
        <taxon>Embryophyta</taxon>
        <taxon>Tracheophyta</taxon>
        <taxon>Spermatophyta</taxon>
        <taxon>Magnoliopsida</taxon>
        <taxon>Liliopsida</taxon>
        <taxon>Poales</taxon>
        <taxon>Poaceae</taxon>
        <taxon>PACMAD clade</taxon>
        <taxon>Panicoideae</taxon>
        <taxon>Panicodae</taxon>
        <taxon>Paniceae</taxon>
        <taxon>Panicinae</taxon>
        <taxon>Panicum</taxon>
        <taxon>Panicum sect. Panicum</taxon>
    </lineage>
</organism>
<keyword evidence="3" id="KW-1185">Reference proteome</keyword>
<dbReference type="AlphaFoldDB" id="A0A3L6PM33"/>
<sequence>MAFLERALRKHITEEGLDGVRLFSTIHTHRVVPLAMRTTKMLEYTGPADPNRVSPEEMPDDEVWSWVELVLKGVAGAAKQAALVEASLARKKKKAEKAKRRQEKDMQTTR</sequence>
<accession>A0A3L6PM33</accession>
<dbReference type="PANTHER" id="PTHR33026">
    <property type="entry name" value="OS06G0360600 PROTEIN"/>
    <property type="match status" value="1"/>
</dbReference>
<name>A0A3L6PM33_PANMI</name>
<feature type="region of interest" description="Disordered" evidence="1">
    <location>
        <begin position="89"/>
        <end position="110"/>
    </location>
</feature>
<dbReference type="PANTHER" id="PTHR33026:SF7">
    <property type="entry name" value="OS03G0100275 PROTEIN"/>
    <property type="match status" value="1"/>
</dbReference>